<proteinExistence type="inferred from homology"/>
<dbReference type="InterPro" id="IPR036135">
    <property type="entry name" value="MoeA_linker/N_sf"/>
</dbReference>
<dbReference type="SUPFAM" id="SSF53218">
    <property type="entry name" value="Molybdenum cofactor biosynthesis proteins"/>
    <property type="match status" value="1"/>
</dbReference>
<dbReference type="Gene3D" id="3.40.980.10">
    <property type="entry name" value="MoaB/Mog-like domain"/>
    <property type="match status" value="1"/>
</dbReference>
<protein>
    <recommendedName>
        <fullName evidence="7 14">Molybdopterin molybdenumtransferase</fullName>
        <ecNumber evidence="6 14">2.10.1.1</ecNumber>
    </recommendedName>
</protein>
<dbReference type="SUPFAM" id="SSF63882">
    <property type="entry name" value="MoeA N-terminal region -like"/>
    <property type="match status" value="1"/>
</dbReference>
<dbReference type="PROSITE" id="PS01079">
    <property type="entry name" value="MOCF_BIOSYNTHESIS_2"/>
    <property type="match status" value="1"/>
</dbReference>
<gene>
    <name evidence="16" type="ORF">SAMN02745120_1569</name>
</gene>
<name>A0A1T5BES1_9FIRM</name>
<evidence type="ECO:0000256" key="9">
    <source>
        <dbReference type="ARBA" id="ARBA00022679"/>
    </source>
</evidence>
<dbReference type="NCBIfam" id="TIGR00177">
    <property type="entry name" value="molyb_syn"/>
    <property type="match status" value="1"/>
</dbReference>
<dbReference type="AlphaFoldDB" id="A0A1T5BES1"/>
<comment type="function">
    <text evidence="2 14">Catalyzes the insertion of molybdate into adenylated molybdopterin with the concomitant release of AMP.</text>
</comment>
<dbReference type="RefSeq" id="WP_079589434.1">
    <property type="nucleotide sequence ID" value="NZ_FUYN01000003.1"/>
</dbReference>
<keyword evidence="10 14" id="KW-0479">Metal-binding</keyword>
<dbReference type="EC" id="2.10.1.1" evidence="6 14"/>
<organism evidence="16 17">
    <name type="scientific">Acetoanaerobium noterae</name>
    <dbReference type="NCBI Taxonomy" id="745369"/>
    <lineage>
        <taxon>Bacteria</taxon>
        <taxon>Bacillati</taxon>
        <taxon>Bacillota</taxon>
        <taxon>Clostridia</taxon>
        <taxon>Peptostreptococcales</taxon>
        <taxon>Filifactoraceae</taxon>
        <taxon>Acetoanaerobium</taxon>
    </lineage>
</organism>
<dbReference type="InterPro" id="IPR008284">
    <property type="entry name" value="MoCF_biosynth_CS"/>
</dbReference>
<evidence type="ECO:0000256" key="3">
    <source>
        <dbReference type="ARBA" id="ARBA00003487"/>
    </source>
</evidence>
<evidence type="ECO:0000256" key="13">
    <source>
        <dbReference type="ARBA" id="ARBA00047317"/>
    </source>
</evidence>
<dbReference type="InterPro" id="IPR005111">
    <property type="entry name" value="MoeA_C_domain_IV"/>
</dbReference>
<dbReference type="SMART" id="SM00852">
    <property type="entry name" value="MoCF_biosynth"/>
    <property type="match status" value="1"/>
</dbReference>
<evidence type="ECO:0000259" key="15">
    <source>
        <dbReference type="SMART" id="SM00852"/>
    </source>
</evidence>
<dbReference type="InterPro" id="IPR001453">
    <property type="entry name" value="MoaB/Mog_dom"/>
</dbReference>
<comment type="pathway">
    <text evidence="4 14">Cofactor biosynthesis; molybdopterin biosynthesis.</text>
</comment>
<dbReference type="Pfam" id="PF03454">
    <property type="entry name" value="MoeA_C"/>
    <property type="match status" value="1"/>
</dbReference>
<dbReference type="PANTHER" id="PTHR10192:SF5">
    <property type="entry name" value="GEPHYRIN"/>
    <property type="match status" value="1"/>
</dbReference>
<dbReference type="InterPro" id="IPR038987">
    <property type="entry name" value="MoeA-like"/>
</dbReference>
<dbReference type="NCBIfam" id="NF045515">
    <property type="entry name" value="Glp_gephyrin"/>
    <property type="match status" value="1"/>
</dbReference>
<dbReference type="GO" id="GO:0061599">
    <property type="term" value="F:molybdopterin molybdotransferase activity"/>
    <property type="evidence" value="ECO:0007669"/>
    <property type="project" value="UniProtKB-UniRule"/>
</dbReference>
<dbReference type="GO" id="GO:0005829">
    <property type="term" value="C:cytosol"/>
    <property type="evidence" value="ECO:0007669"/>
    <property type="project" value="TreeGrafter"/>
</dbReference>
<dbReference type="PANTHER" id="PTHR10192">
    <property type="entry name" value="MOLYBDOPTERIN BIOSYNTHESIS PROTEIN"/>
    <property type="match status" value="1"/>
</dbReference>
<dbReference type="Gene3D" id="2.170.190.11">
    <property type="entry name" value="Molybdopterin biosynthesis moea protein, domain 3"/>
    <property type="match status" value="1"/>
</dbReference>
<dbReference type="SUPFAM" id="SSF63867">
    <property type="entry name" value="MoeA C-terminal domain-like"/>
    <property type="match status" value="1"/>
</dbReference>
<dbReference type="EMBL" id="FUYN01000003">
    <property type="protein sequence ID" value="SKB45529.1"/>
    <property type="molecule type" value="Genomic_DNA"/>
</dbReference>
<evidence type="ECO:0000256" key="10">
    <source>
        <dbReference type="ARBA" id="ARBA00022723"/>
    </source>
</evidence>
<keyword evidence="12 14" id="KW-0501">Molybdenum cofactor biosynthesis</keyword>
<comment type="function">
    <text evidence="3">May be involved in the biosynthesis of molybdopterin.</text>
</comment>
<feature type="domain" description="MoaB/Mog" evidence="15">
    <location>
        <begin position="174"/>
        <end position="312"/>
    </location>
</feature>
<evidence type="ECO:0000256" key="8">
    <source>
        <dbReference type="ARBA" id="ARBA00022505"/>
    </source>
</evidence>
<dbReference type="InterPro" id="IPR036425">
    <property type="entry name" value="MoaB/Mog-like_dom_sf"/>
</dbReference>
<dbReference type="InterPro" id="IPR005110">
    <property type="entry name" value="MoeA_linker/N"/>
</dbReference>
<evidence type="ECO:0000256" key="2">
    <source>
        <dbReference type="ARBA" id="ARBA00002901"/>
    </source>
</evidence>
<evidence type="ECO:0000256" key="6">
    <source>
        <dbReference type="ARBA" id="ARBA00013269"/>
    </source>
</evidence>
<dbReference type="InterPro" id="IPR036688">
    <property type="entry name" value="MoeA_C_domain_IV_sf"/>
</dbReference>
<keyword evidence="11 14" id="KW-0460">Magnesium</keyword>
<evidence type="ECO:0000256" key="1">
    <source>
        <dbReference type="ARBA" id="ARBA00001946"/>
    </source>
</evidence>
<accession>A0A1T5BES1</accession>
<evidence type="ECO:0000256" key="14">
    <source>
        <dbReference type="RuleBase" id="RU365090"/>
    </source>
</evidence>
<evidence type="ECO:0000256" key="7">
    <source>
        <dbReference type="ARBA" id="ARBA00021108"/>
    </source>
</evidence>
<dbReference type="Gene3D" id="2.40.340.10">
    <property type="entry name" value="MoeA, C-terminal, domain IV"/>
    <property type="match status" value="1"/>
</dbReference>
<keyword evidence="9 14" id="KW-0808">Transferase</keyword>
<evidence type="ECO:0000256" key="4">
    <source>
        <dbReference type="ARBA" id="ARBA00005046"/>
    </source>
</evidence>
<dbReference type="GO" id="GO:0046872">
    <property type="term" value="F:metal ion binding"/>
    <property type="evidence" value="ECO:0007669"/>
    <property type="project" value="UniProtKB-UniRule"/>
</dbReference>
<dbReference type="UniPathway" id="UPA00344"/>
<dbReference type="Proteomes" id="UP000243406">
    <property type="component" value="Unassembled WGS sequence"/>
</dbReference>
<evidence type="ECO:0000313" key="17">
    <source>
        <dbReference type="Proteomes" id="UP000243406"/>
    </source>
</evidence>
<dbReference type="OrthoDB" id="9804758at2"/>
<dbReference type="FunFam" id="3.40.980.10:FF:000004">
    <property type="entry name" value="Molybdopterin molybdenumtransferase"/>
    <property type="match status" value="1"/>
</dbReference>
<keyword evidence="17" id="KW-1185">Reference proteome</keyword>
<dbReference type="CDD" id="cd00887">
    <property type="entry name" value="MoeA"/>
    <property type="match status" value="1"/>
</dbReference>
<evidence type="ECO:0000313" key="16">
    <source>
        <dbReference type="EMBL" id="SKB45529.1"/>
    </source>
</evidence>
<evidence type="ECO:0000256" key="11">
    <source>
        <dbReference type="ARBA" id="ARBA00022842"/>
    </source>
</evidence>
<reference evidence="17" key="1">
    <citation type="submission" date="2017-02" db="EMBL/GenBank/DDBJ databases">
        <authorList>
            <person name="Varghese N."/>
            <person name="Submissions S."/>
        </authorList>
    </citation>
    <scope>NUCLEOTIDE SEQUENCE [LARGE SCALE GENOMIC DNA]</scope>
    <source>
        <strain evidence="17">ATCC 35199</strain>
    </source>
</reference>
<sequence length="399" mass="43783">MISIQNALEIILEETKLQPTQEVGILEASGYILAQDIFSKDTLPPFNKSAMDGYAYNMDKANDTKTLKVVALVKAGDYYEKELNPGEAVKIMTGAPVPASADTVIEIEKVKAEKDTIIIESPVKKGSNIIFKGEELVSGDLVLETGKQITPADIGLLASLGYPKVSIYKPPTVACLVTGDELVDIDQEISKGKIRNCNTYTLEAMINQIKALPVAFDIIPDDKEVLKATVLKAFETCDFIVSTGGASVGDFDFVLEVLEEIGAEIKFTKVAIKPGKPITFAKYNNKLFFSLPGNPMSVITAFEQFVKPSLRQSMGNMTMEHVETIPMKIGDGFKLRKGRTKYIFVNVEKVGDEYIAYNTSSQCSNHLMTVSKSDAVLIIPENIEDVNKGDIHNGRFIFK</sequence>
<comment type="similarity">
    <text evidence="5 14">Belongs to the MoeA family.</text>
</comment>
<dbReference type="GO" id="GO:0006777">
    <property type="term" value="P:Mo-molybdopterin cofactor biosynthetic process"/>
    <property type="evidence" value="ECO:0007669"/>
    <property type="project" value="UniProtKB-UniRule"/>
</dbReference>
<dbReference type="Pfam" id="PF03453">
    <property type="entry name" value="MoeA_N"/>
    <property type="match status" value="1"/>
</dbReference>
<evidence type="ECO:0000256" key="12">
    <source>
        <dbReference type="ARBA" id="ARBA00023150"/>
    </source>
</evidence>
<comment type="cofactor">
    <cofactor evidence="1 14">
        <name>Mg(2+)</name>
        <dbReference type="ChEBI" id="CHEBI:18420"/>
    </cofactor>
</comment>
<keyword evidence="8 14" id="KW-0500">Molybdenum</keyword>
<comment type="catalytic activity">
    <reaction evidence="13">
        <text>adenylyl-molybdopterin + molybdate = Mo-molybdopterin + AMP + H(+)</text>
        <dbReference type="Rhea" id="RHEA:35047"/>
        <dbReference type="ChEBI" id="CHEBI:15378"/>
        <dbReference type="ChEBI" id="CHEBI:36264"/>
        <dbReference type="ChEBI" id="CHEBI:62727"/>
        <dbReference type="ChEBI" id="CHEBI:71302"/>
        <dbReference type="ChEBI" id="CHEBI:456215"/>
        <dbReference type="EC" id="2.10.1.1"/>
    </reaction>
</comment>
<dbReference type="Pfam" id="PF00994">
    <property type="entry name" value="MoCF_biosynth"/>
    <property type="match status" value="1"/>
</dbReference>
<dbReference type="Gene3D" id="3.90.105.10">
    <property type="entry name" value="Molybdopterin biosynthesis moea protein, domain 2"/>
    <property type="match status" value="1"/>
</dbReference>
<evidence type="ECO:0000256" key="5">
    <source>
        <dbReference type="ARBA" id="ARBA00010763"/>
    </source>
</evidence>